<dbReference type="EMBL" id="CM004478">
    <property type="protein sequence ID" value="OCT72932.1"/>
    <property type="molecule type" value="Genomic_DNA"/>
</dbReference>
<organism evidence="1 2">
    <name type="scientific">Xenopus laevis</name>
    <name type="common">African clawed frog</name>
    <dbReference type="NCBI Taxonomy" id="8355"/>
    <lineage>
        <taxon>Eukaryota</taxon>
        <taxon>Metazoa</taxon>
        <taxon>Chordata</taxon>
        <taxon>Craniata</taxon>
        <taxon>Vertebrata</taxon>
        <taxon>Euteleostomi</taxon>
        <taxon>Amphibia</taxon>
        <taxon>Batrachia</taxon>
        <taxon>Anura</taxon>
        <taxon>Pipoidea</taxon>
        <taxon>Pipidae</taxon>
        <taxon>Xenopodinae</taxon>
        <taxon>Xenopus</taxon>
        <taxon>Xenopus</taxon>
    </lineage>
</organism>
<proteinExistence type="predicted"/>
<gene>
    <name evidence="1" type="ORF">XELAEV_18035913mg</name>
</gene>
<evidence type="ECO:0000313" key="2">
    <source>
        <dbReference type="Proteomes" id="UP000694892"/>
    </source>
</evidence>
<reference evidence="2" key="1">
    <citation type="journal article" date="2016" name="Nature">
        <title>Genome evolution in the allotetraploid frog Xenopus laevis.</title>
        <authorList>
            <person name="Session A.M."/>
            <person name="Uno Y."/>
            <person name="Kwon T."/>
            <person name="Chapman J.A."/>
            <person name="Toyoda A."/>
            <person name="Takahashi S."/>
            <person name="Fukui A."/>
            <person name="Hikosaka A."/>
            <person name="Suzuki A."/>
            <person name="Kondo M."/>
            <person name="van Heeringen S.J."/>
            <person name="Quigley I."/>
            <person name="Heinz S."/>
            <person name="Ogino H."/>
            <person name="Ochi H."/>
            <person name="Hellsten U."/>
            <person name="Lyons J.B."/>
            <person name="Simakov O."/>
            <person name="Putnam N."/>
            <person name="Stites J."/>
            <person name="Kuroki Y."/>
            <person name="Tanaka T."/>
            <person name="Michiue T."/>
            <person name="Watanabe M."/>
            <person name="Bogdanovic O."/>
            <person name="Lister R."/>
            <person name="Georgiou G."/>
            <person name="Paranjpe S.S."/>
            <person name="van Kruijsbergen I."/>
            <person name="Shu S."/>
            <person name="Carlson J."/>
            <person name="Kinoshita T."/>
            <person name="Ohta Y."/>
            <person name="Mawaribuchi S."/>
            <person name="Jenkins J."/>
            <person name="Grimwood J."/>
            <person name="Schmutz J."/>
            <person name="Mitros T."/>
            <person name="Mozaffari S.V."/>
            <person name="Suzuki Y."/>
            <person name="Haramoto Y."/>
            <person name="Yamamoto T.S."/>
            <person name="Takagi C."/>
            <person name="Heald R."/>
            <person name="Miller K."/>
            <person name="Haudenschild C."/>
            <person name="Kitzman J."/>
            <person name="Nakayama T."/>
            <person name="Izutsu Y."/>
            <person name="Robert J."/>
            <person name="Fortriede J."/>
            <person name="Burns K."/>
            <person name="Lotay V."/>
            <person name="Karimi K."/>
            <person name="Yasuoka Y."/>
            <person name="Dichmann D.S."/>
            <person name="Flajnik M.F."/>
            <person name="Houston D.W."/>
            <person name="Shendure J."/>
            <person name="DuPasquier L."/>
            <person name="Vize P.D."/>
            <person name="Zorn A.M."/>
            <person name="Ito M."/>
            <person name="Marcotte E.M."/>
            <person name="Wallingford J.B."/>
            <person name="Ito Y."/>
            <person name="Asashima M."/>
            <person name="Ueno N."/>
            <person name="Matsuda Y."/>
            <person name="Veenstra G.J."/>
            <person name="Fujiyama A."/>
            <person name="Harland R.M."/>
            <person name="Taira M."/>
            <person name="Rokhsar D.S."/>
        </authorList>
    </citation>
    <scope>NUCLEOTIDE SEQUENCE [LARGE SCALE GENOMIC DNA]</scope>
    <source>
        <strain evidence="2">J</strain>
    </source>
</reference>
<dbReference type="Proteomes" id="UP000694892">
    <property type="component" value="Chromosome 7L"/>
</dbReference>
<evidence type="ECO:0000313" key="1">
    <source>
        <dbReference type="EMBL" id="OCT72932.1"/>
    </source>
</evidence>
<name>A0A974HCJ9_XENLA</name>
<dbReference type="AlphaFoldDB" id="A0A974HCJ9"/>
<accession>A0A974HCJ9</accession>
<sequence>MDGIHAVTAFQIQPNNHILITNSRDHREILTCSTGVKAHSRRVLPPAGCNMHYSQEFIEWLEIGILAVKLPLKYTHSMDNVICLLTLVVV</sequence>
<protein>
    <submittedName>
        <fullName evidence="1">Uncharacterized protein</fullName>
    </submittedName>
</protein>